<reference evidence="6 7" key="1">
    <citation type="journal article" date="2020" name="ISME J.">
        <title>Uncovering the hidden diversity of litter-decomposition mechanisms in mushroom-forming fungi.</title>
        <authorList>
            <person name="Floudas D."/>
            <person name="Bentzer J."/>
            <person name="Ahren D."/>
            <person name="Johansson T."/>
            <person name="Persson P."/>
            <person name="Tunlid A."/>
        </authorList>
    </citation>
    <scope>NUCLEOTIDE SEQUENCE [LARGE SCALE GENOMIC DNA]</scope>
    <source>
        <strain evidence="6 7">CBS 175.51</strain>
    </source>
</reference>
<gene>
    <name evidence="6" type="ORF">D9611_002660</name>
</gene>
<evidence type="ECO:0000313" key="7">
    <source>
        <dbReference type="Proteomes" id="UP000541558"/>
    </source>
</evidence>
<dbReference type="InterPro" id="IPR014777">
    <property type="entry name" value="4pyrrole_Mease_sub1"/>
</dbReference>
<dbReference type="InterPro" id="IPR050161">
    <property type="entry name" value="Siro_Cobalamin_biosynth"/>
</dbReference>
<accession>A0A8H5C1V9</accession>
<keyword evidence="3" id="KW-0627">Porphyrin biosynthesis</keyword>
<feature type="domain" description="Tetrapyrrole methylase" evidence="5">
    <location>
        <begin position="9"/>
        <end position="203"/>
    </location>
</feature>
<dbReference type="GO" id="GO:0004851">
    <property type="term" value="F:uroporphyrin-III C-methyltransferase activity"/>
    <property type="evidence" value="ECO:0007669"/>
    <property type="project" value="TreeGrafter"/>
</dbReference>
<keyword evidence="2" id="KW-0488">Methylation</keyword>
<dbReference type="InterPro" id="IPR000878">
    <property type="entry name" value="4pyrrol_Mease"/>
</dbReference>
<sequence>MPTQLQGSLTIAGSGIASIGQLTLQTIAAIENADIVCYVLNDPAAEAYIRKKNPNVYDMYQLYDDGKNRAETYFQMVEVMLNKVRSGQNVVGLFYGHPGVFVSPSHRAIKVAREEGYQARMLPGISAEDCLYADLGVDPGIRGLVTYEATDLLQSNRPLNPGSDLILWQVGVIGNSGFDFVQMENPQFDKLVARLEEAYGADGELTHYIAPVLPIDEPVIEKLKISDLKKEEIKKKVNPGSTFYIPSNDPTRRGALDFEGAEKLRKVAISALANHQPGKNYNPLKENTALAEALEQLALDPGSLQEFKADRQSWVDKSGLGLNDAEKNALVTGQGVKDMLLLKGPGAGPVPQALTSNLENHCSIIVEIEYLVEGCELSSRPHSSTPSEEDGVREEQEYDGADIVCISHRAQIDAEADSIAAASSTTQLVLVSTPKDASLRQPEGCRPSDE</sequence>
<proteinExistence type="inferred from homology"/>
<dbReference type="OrthoDB" id="4623364at2759"/>
<comment type="similarity">
    <text evidence="4">In the N-terminal section; belongs to the precorrin methyltransferase family.</text>
</comment>
<dbReference type="PANTHER" id="PTHR45790:SF3">
    <property type="entry name" value="S-ADENOSYL-L-METHIONINE-DEPENDENT UROPORPHYRINOGEN III METHYLTRANSFERASE, CHLOROPLASTIC"/>
    <property type="match status" value="1"/>
</dbReference>
<comment type="subunit">
    <text evidence="1">Homodimer.</text>
</comment>
<dbReference type="CDD" id="cd19916">
    <property type="entry name" value="OphMA_like"/>
    <property type="match status" value="1"/>
</dbReference>
<organism evidence="6 7">
    <name type="scientific">Ephemerocybe angulata</name>
    <dbReference type="NCBI Taxonomy" id="980116"/>
    <lineage>
        <taxon>Eukaryota</taxon>
        <taxon>Fungi</taxon>
        <taxon>Dikarya</taxon>
        <taxon>Basidiomycota</taxon>
        <taxon>Agaricomycotina</taxon>
        <taxon>Agaricomycetes</taxon>
        <taxon>Agaricomycetidae</taxon>
        <taxon>Agaricales</taxon>
        <taxon>Agaricineae</taxon>
        <taxon>Psathyrellaceae</taxon>
        <taxon>Ephemerocybe</taxon>
    </lineage>
</organism>
<dbReference type="SUPFAM" id="SSF53790">
    <property type="entry name" value="Tetrapyrrole methylase"/>
    <property type="match status" value="1"/>
</dbReference>
<dbReference type="PANTHER" id="PTHR45790">
    <property type="entry name" value="SIROHEME SYNTHASE-RELATED"/>
    <property type="match status" value="1"/>
</dbReference>
<comment type="caution">
    <text evidence="6">The sequence shown here is derived from an EMBL/GenBank/DDBJ whole genome shotgun (WGS) entry which is preliminary data.</text>
</comment>
<name>A0A8H5C1V9_9AGAR</name>
<dbReference type="GO" id="GO:0019354">
    <property type="term" value="P:siroheme biosynthetic process"/>
    <property type="evidence" value="ECO:0007669"/>
    <property type="project" value="TreeGrafter"/>
</dbReference>
<evidence type="ECO:0000259" key="5">
    <source>
        <dbReference type="Pfam" id="PF00590"/>
    </source>
</evidence>
<evidence type="ECO:0000256" key="2">
    <source>
        <dbReference type="ARBA" id="ARBA00022481"/>
    </source>
</evidence>
<dbReference type="Pfam" id="PF00590">
    <property type="entry name" value="TP_methylase"/>
    <property type="match status" value="1"/>
</dbReference>
<dbReference type="InterPro" id="IPR035996">
    <property type="entry name" value="4pyrrol_Methylase_sf"/>
</dbReference>
<keyword evidence="7" id="KW-1185">Reference proteome</keyword>
<evidence type="ECO:0000256" key="4">
    <source>
        <dbReference type="ARBA" id="ARBA00035662"/>
    </source>
</evidence>
<protein>
    <recommendedName>
        <fullName evidence="5">Tetrapyrrole methylase domain-containing protein</fullName>
    </recommendedName>
</protein>
<dbReference type="Gene3D" id="3.40.1010.10">
    <property type="entry name" value="Cobalt-precorrin-4 Transmethylase, Domain 1"/>
    <property type="match status" value="1"/>
</dbReference>
<dbReference type="AlphaFoldDB" id="A0A8H5C1V9"/>
<dbReference type="EMBL" id="JAACJK010000109">
    <property type="protein sequence ID" value="KAF5333677.1"/>
    <property type="molecule type" value="Genomic_DNA"/>
</dbReference>
<evidence type="ECO:0000313" key="6">
    <source>
        <dbReference type="EMBL" id="KAF5333677.1"/>
    </source>
</evidence>
<evidence type="ECO:0000256" key="1">
    <source>
        <dbReference type="ARBA" id="ARBA00011738"/>
    </source>
</evidence>
<dbReference type="Proteomes" id="UP000541558">
    <property type="component" value="Unassembled WGS sequence"/>
</dbReference>
<evidence type="ECO:0000256" key="3">
    <source>
        <dbReference type="ARBA" id="ARBA00023244"/>
    </source>
</evidence>